<reference evidence="2 3" key="1">
    <citation type="submission" date="2018-12" db="EMBL/GenBank/DDBJ databases">
        <authorList>
            <consortium name="Pathogen Informatics"/>
        </authorList>
    </citation>
    <scope>NUCLEOTIDE SEQUENCE [LARGE SCALE GENOMIC DNA]</scope>
    <source>
        <strain evidence="2 3">NCTC10207</strain>
    </source>
</reference>
<evidence type="ECO:0000259" key="1">
    <source>
        <dbReference type="SMART" id="SM00849"/>
    </source>
</evidence>
<dbReference type="AlphaFoldDB" id="A0A7Z9D5J2"/>
<dbReference type="EMBL" id="LR134479">
    <property type="protein sequence ID" value="VEI24071.1"/>
    <property type="molecule type" value="Genomic_DNA"/>
</dbReference>
<dbReference type="CDD" id="cd16282">
    <property type="entry name" value="metallo-hydrolase-like_MBL-fold"/>
    <property type="match status" value="1"/>
</dbReference>
<dbReference type="Proteomes" id="UP000282386">
    <property type="component" value="Chromosome"/>
</dbReference>
<dbReference type="SMART" id="SM00849">
    <property type="entry name" value="Lactamase_B"/>
    <property type="match status" value="1"/>
</dbReference>
<dbReference type="SUPFAM" id="SSF56281">
    <property type="entry name" value="Metallo-hydrolase/oxidoreductase"/>
    <property type="match status" value="1"/>
</dbReference>
<protein>
    <submittedName>
        <fullName evidence="2">Metallo-beta-lactamase superfamily</fullName>
    </submittedName>
</protein>
<evidence type="ECO:0000313" key="3">
    <source>
        <dbReference type="Proteomes" id="UP000282386"/>
    </source>
</evidence>
<dbReference type="InterPro" id="IPR036866">
    <property type="entry name" value="RibonucZ/Hydroxyglut_hydro"/>
</dbReference>
<dbReference type="PANTHER" id="PTHR42951">
    <property type="entry name" value="METALLO-BETA-LACTAMASE DOMAIN-CONTAINING"/>
    <property type="match status" value="1"/>
</dbReference>
<dbReference type="PANTHER" id="PTHR42951:SF4">
    <property type="entry name" value="ACYL-COENZYME A THIOESTERASE MBLAC2"/>
    <property type="match status" value="1"/>
</dbReference>
<dbReference type="Gene3D" id="3.60.15.10">
    <property type="entry name" value="Ribonuclease Z/Hydroxyacylglutathione hydrolase-like"/>
    <property type="match status" value="1"/>
</dbReference>
<dbReference type="InterPro" id="IPR050855">
    <property type="entry name" value="NDM-1-like"/>
</dbReference>
<dbReference type="InterPro" id="IPR001279">
    <property type="entry name" value="Metallo-B-lactamas"/>
</dbReference>
<organism evidence="2 3">
    <name type="scientific">Rothia aeria</name>
    <dbReference type="NCBI Taxonomy" id="172042"/>
    <lineage>
        <taxon>Bacteria</taxon>
        <taxon>Bacillati</taxon>
        <taxon>Actinomycetota</taxon>
        <taxon>Actinomycetes</taxon>
        <taxon>Micrococcales</taxon>
        <taxon>Micrococcaceae</taxon>
        <taxon>Rothia</taxon>
    </lineage>
</organism>
<dbReference type="Pfam" id="PF00753">
    <property type="entry name" value="Lactamase_B"/>
    <property type="match status" value="1"/>
</dbReference>
<sequence length="301" mass="32904">MAQTIELADGVYRIATDNYRLNTGLILGLEAALVIDTGAGPRQGTEIYDEVRRLTRLPITVVNTHAHYERFFGNDVFVAMGVEDFWAHPRTVRAIEKYGESQRPYVETLEPEMAHHQGPATDIIVPNKLTAHNGEGITFTPVELGERSATLIYLGQGHTKGDLLVGVEDVLFAGGLLEQGTDPSFDDSYPDRWVETIGALTELDRYSIYVPGRGEPVDRDFVVRARDTMEAAIKAIRTSAIDQNNPSTTASMFQLPYSPGTTRILLDRLAFLDGGSDAAAQPDVSGFTGPITIGKAHSGQR</sequence>
<accession>A0A7Z9D5J2</accession>
<evidence type="ECO:0000313" key="2">
    <source>
        <dbReference type="EMBL" id="VEI24071.1"/>
    </source>
</evidence>
<dbReference type="RefSeq" id="WP_006887955.1">
    <property type="nucleotide sequence ID" value="NZ_CAKASD010000032.1"/>
</dbReference>
<proteinExistence type="predicted"/>
<feature type="domain" description="Metallo-beta-lactamase" evidence="1">
    <location>
        <begin position="20"/>
        <end position="213"/>
    </location>
</feature>
<gene>
    <name evidence="2" type="ORF">NCTC10207_01891</name>
</gene>
<name>A0A7Z9D5J2_9MICC</name>